<organism evidence="2 3">
    <name type="scientific">Candidatus Choladousia intestinavium</name>
    <dbReference type="NCBI Taxonomy" id="2840727"/>
    <lineage>
        <taxon>Bacteria</taxon>
        <taxon>Bacillati</taxon>
        <taxon>Bacillota</taxon>
        <taxon>Clostridia</taxon>
        <taxon>Lachnospirales</taxon>
        <taxon>Lachnospiraceae</taxon>
        <taxon>Lachnospiraceae incertae sedis</taxon>
        <taxon>Candidatus Choladousia</taxon>
    </lineage>
</organism>
<sequence>MTLLVVRLAGGALILTACTYTGIMAEGRLKRRWMFFEELCELFGYLERETVYHRTPLDEALSLAAERCRTELKKVLLDAAEGVKKKTGGEFSEIWEKAVRRELDRGIFAEETIQVILLSSKALCNPDVVLQKELISQYARRFAQMEADAEEDYRSKGGLFRKLGTAAGIFLILLLM</sequence>
<dbReference type="Proteomes" id="UP000886757">
    <property type="component" value="Unassembled WGS sequence"/>
</dbReference>
<feature type="transmembrane region" description="Helical" evidence="1">
    <location>
        <begin position="6"/>
        <end position="25"/>
    </location>
</feature>
<dbReference type="InterPro" id="IPR014198">
    <property type="entry name" value="Spore_III_AB"/>
</dbReference>
<dbReference type="PROSITE" id="PS51257">
    <property type="entry name" value="PROKAR_LIPOPROTEIN"/>
    <property type="match status" value="1"/>
</dbReference>
<dbReference type="Pfam" id="PF09548">
    <property type="entry name" value="Spore_III_AB"/>
    <property type="match status" value="1"/>
</dbReference>
<name>A0A9D1ACI9_9FIRM</name>
<reference evidence="2" key="2">
    <citation type="journal article" date="2021" name="PeerJ">
        <title>Extensive microbial diversity within the chicken gut microbiome revealed by metagenomics and culture.</title>
        <authorList>
            <person name="Gilroy R."/>
            <person name="Ravi A."/>
            <person name="Getino M."/>
            <person name="Pursley I."/>
            <person name="Horton D.L."/>
            <person name="Alikhan N.F."/>
            <person name="Baker D."/>
            <person name="Gharbi K."/>
            <person name="Hall N."/>
            <person name="Watson M."/>
            <person name="Adriaenssens E.M."/>
            <person name="Foster-Nyarko E."/>
            <person name="Jarju S."/>
            <person name="Secka A."/>
            <person name="Antonio M."/>
            <person name="Oren A."/>
            <person name="Chaudhuri R.R."/>
            <person name="La Ragione R."/>
            <person name="Hildebrand F."/>
            <person name="Pallen M.J."/>
        </authorList>
    </citation>
    <scope>NUCLEOTIDE SEQUENCE</scope>
    <source>
        <strain evidence="2">ChiSjej4B22-8148</strain>
    </source>
</reference>
<keyword evidence="1" id="KW-1133">Transmembrane helix</keyword>
<accession>A0A9D1ACI9</accession>
<evidence type="ECO:0000313" key="3">
    <source>
        <dbReference type="Proteomes" id="UP000886757"/>
    </source>
</evidence>
<keyword evidence="1" id="KW-0472">Membrane</keyword>
<dbReference type="EMBL" id="DVGK01000104">
    <property type="protein sequence ID" value="HIR14028.1"/>
    <property type="molecule type" value="Genomic_DNA"/>
</dbReference>
<proteinExistence type="predicted"/>
<evidence type="ECO:0000256" key="1">
    <source>
        <dbReference type="SAM" id="Phobius"/>
    </source>
</evidence>
<dbReference type="AlphaFoldDB" id="A0A9D1ACI9"/>
<evidence type="ECO:0000313" key="2">
    <source>
        <dbReference type="EMBL" id="HIR14028.1"/>
    </source>
</evidence>
<keyword evidence="1" id="KW-0812">Transmembrane</keyword>
<protein>
    <submittedName>
        <fullName evidence="2">Stage III sporulation protein AB</fullName>
    </submittedName>
</protein>
<reference evidence="2" key="1">
    <citation type="submission" date="2020-10" db="EMBL/GenBank/DDBJ databases">
        <authorList>
            <person name="Gilroy R."/>
        </authorList>
    </citation>
    <scope>NUCLEOTIDE SEQUENCE</scope>
    <source>
        <strain evidence="2">ChiSjej4B22-8148</strain>
    </source>
</reference>
<gene>
    <name evidence="2" type="ORF">IAB31_08920</name>
</gene>
<comment type="caution">
    <text evidence="2">The sequence shown here is derived from an EMBL/GenBank/DDBJ whole genome shotgun (WGS) entry which is preliminary data.</text>
</comment>